<feature type="chain" id="PRO_5046737972" description="DUF4440 domain-containing protein" evidence="1">
    <location>
        <begin position="24"/>
        <end position="137"/>
    </location>
</feature>
<keyword evidence="1" id="KW-0732">Signal</keyword>
<gene>
    <name evidence="2" type="ORF">GCM10009411_32400</name>
</gene>
<comment type="caution">
    <text evidence="2">The sequence shown here is derived from an EMBL/GenBank/DDBJ whole genome shotgun (WGS) entry which is preliminary data.</text>
</comment>
<proteinExistence type="predicted"/>
<keyword evidence="3" id="KW-1185">Reference proteome</keyword>
<reference evidence="3" key="1">
    <citation type="journal article" date="2019" name="Int. J. Syst. Evol. Microbiol.">
        <title>The Global Catalogue of Microorganisms (GCM) 10K type strain sequencing project: providing services to taxonomists for standard genome sequencing and annotation.</title>
        <authorList>
            <consortium name="The Broad Institute Genomics Platform"/>
            <consortium name="The Broad Institute Genome Sequencing Center for Infectious Disease"/>
            <person name="Wu L."/>
            <person name="Ma J."/>
        </authorList>
    </citation>
    <scope>NUCLEOTIDE SEQUENCE [LARGE SCALE GENOMIC DNA]</scope>
    <source>
        <strain evidence="3">JCM 32306</strain>
    </source>
</reference>
<sequence>MNTKHCLGYILLSLLLTAQTAYADGLSSLQSEALSSFDADRVDAIFSANTQLDLSTLPPILYPQSGIKRQFINFITPNTFSCNVFGRGIKPIKIAYTMTFKHAQQTWTPLTGKVHYQSFWQAEDSNVEYIWINDNQK</sequence>
<dbReference type="RefSeq" id="WP_160056114.1">
    <property type="nucleotide sequence ID" value="NZ_BMQX01000029.1"/>
</dbReference>
<accession>A0ABQ2RG40</accession>
<organism evidence="2 3">
    <name type="scientific">Shewanella litoralis</name>
    <dbReference type="NCBI Taxonomy" id="2282700"/>
    <lineage>
        <taxon>Bacteria</taxon>
        <taxon>Pseudomonadati</taxon>
        <taxon>Pseudomonadota</taxon>
        <taxon>Gammaproteobacteria</taxon>
        <taxon>Alteromonadales</taxon>
        <taxon>Shewanellaceae</taxon>
        <taxon>Shewanella</taxon>
    </lineage>
</organism>
<name>A0ABQ2RG40_9GAMM</name>
<evidence type="ECO:0000256" key="1">
    <source>
        <dbReference type="SAM" id="SignalP"/>
    </source>
</evidence>
<evidence type="ECO:0008006" key="4">
    <source>
        <dbReference type="Google" id="ProtNLM"/>
    </source>
</evidence>
<dbReference type="Proteomes" id="UP000619118">
    <property type="component" value="Unassembled WGS sequence"/>
</dbReference>
<evidence type="ECO:0000313" key="2">
    <source>
        <dbReference type="EMBL" id="GGQ30315.1"/>
    </source>
</evidence>
<protein>
    <recommendedName>
        <fullName evidence="4">DUF4440 domain-containing protein</fullName>
    </recommendedName>
</protein>
<feature type="signal peptide" evidence="1">
    <location>
        <begin position="1"/>
        <end position="23"/>
    </location>
</feature>
<dbReference type="EMBL" id="BMQX01000029">
    <property type="protein sequence ID" value="GGQ30315.1"/>
    <property type="molecule type" value="Genomic_DNA"/>
</dbReference>
<evidence type="ECO:0000313" key="3">
    <source>
        <dbReference type="Proteomes" id="UP000619118"/>
    </source>
</evidence>